<evidence type="ECO:0000259" key="1">
    <source>
        <dbReference type="PROSITE" id="PS51186"/>
    </source>
</evidence>
<evidence type="ECO:0000313" key="2">
    <source>
        <dbReference type="EMBL" id="RDH43312.1"/>
    </source>
</evidence>
<protein>
    <submittedName>
        <fullName evidence="2">GNAT family N-acetyltransferase</fullName>
    </submittedName>
</protein>
<accession>A0A4P9VN05</accession>
<gene>
    <name evidence="2" type="ORF">B9G39_07590</name>
</gene>
<dbReference type="Pfam" id="PF13480">
    <property type="entry name" value="Acetyltransf_6"/>
    <property type="match status" value="1"/>
</dbReference>
<comment type="caution">
    <text evidence="2">The sequence shown here is derived from an EMBL/GenBank/DDBJ whole genome shotgun (WGS) entry which is preliminary data.</text>
</comment>
<dbReference type="EMBL" id="NDXW01000001">
    <property type="protein sequence ID" value="RDH43312.1"/>
    <property type="molecule type" value="Genomic_DNA"/>
</dbReference>
<dbReference type="Gene3D" id="3.40.630.30">
    <property type="match status" value="1"/>
</dbReference>
<dbReference type="SUPFAM" id="SSF55729">
    <property type="entry name" value="Acyl-CoA N-acyltransferases (Nat)"/>
    <property type="match status" value="1"/>
</dbReference>
<name>A0A4P9VN05_9GAMM</name>
<dbReference type="InterPro" id="IPR000182">
    <property type="entry name" value="GNAT_dom"/>
</dbReference>
<dbReference type="RefSeq" id="WP_094786662.1">
    <property type="nucleotide sequence ID" value="NZ_NDXW01000001.1"/>
</dbReference>
<keyword evidence="2" id="KW-0808">Transferase</keyword>
<dbReference type="InterPro" id="IPR038740">
    <property type="entry name" value="BioF2-like_GNAT_dom"/>
</dbReference>
<reference evidence="2 3" key="1">
    <citation type="submission" date="2017-04" db="EMBL/GenBank/DDBJ databases">
        <title>Draft genome sequence of Zooshikella ganghwensis VG4 isolated from Red Sea sediments.</title>
        <authorList>
            <person name="Rehman Z."/>
            <person name="Alam I."/>
            <person name="Kamau A."/>
            <person name="Bajic V."/>
            <person name="Leiknes T."/>
        </authorList>
    </citation>
    <scope>NUCLEOTIDE SEQUENCE [LARGE SCALE GENOMIC DNA]</scope>
    <source>
        <strain evidence="2 3">VG4</strain>
    </source>
</reference>
<sequence>MQSNYRITQGNWNEAMQVISQLPEFERDYSVEVLAQRVANKAYSLLIAWYGERPVAFKLGYALDDDRFYSWLEGVIPAYRELGIGTDLLVQQEAWALNQGYSVLEVKSRNCFPKMLRLLLKQGYFISHVEPQGQVEQHIIYFSKSFSRLLQSS</sequence>
<dbReference type="InterPro" id="IPR016181">
    <property type="entry name" value="Acyl_CoA_acyltransferase"/>
</dbReference>
<dbReference type="GO" id="GO:0016747">
    <property type="term" value="F:acyltransferase activity, transferring groups other than amino-acyl groups"/>
    <property type="evidence" value="ECO:0007669"/>
    <property type="project" value="InterPro"/>
</dbReference>
<evidence type="ECO:0000313" key="3">
    <source>
        <dbReference type="Proteomes" id="UP000257039"/>
    </source>
</evidence>
<dbReference type="CDD" id="cd04301">
    <property type="entry name" value="NAT_SF"/>
    <property type="match status" value="1"/>
</dbReference>
<keyword evidence="3" id="KW-1185">Reference proteome</keyword>
<dbReference type="Proteomes" id="UP000257039">
    <property type="component" value="Unassembled WGS sequence"/>
</dbReference>
<dbReference type="PROSITE" id="PS51186">
    <property type="entry name" value="GNAT"/>
    <property type="match status" value="1"/>
</dbReference>
<organism evidence="2 3">
    <name type="scientific">Zooshikella ganghwensis</name>
    <dbReference type="NCBI Taxonomy" id="202772"/>
    <lineage>
        <taxon>Bacteria</taxon>
        <taxon>Pseudomonadati</taxon>
        <taxon>Pseudomonadota</taxon>
        <taxon>Gammaproteobacteria</taxon>
        <taxon>Oceanospirillales</taxon>
        <taxon>Zooshikellaceae</taxon>
        <taxon>Zooshikella</taxon>
    </lineage>
</organism>
<feature type="domain" description="N-acetyltransferase" evidence="1">
    <location>
        <begin position="5"/>
        <end position="147"/>
    </location>
</feature>
<proteinExistence type="predicted"/>
<dbReference type="AlphaFoldDB" id="A0A4P9VN05"/>